<dbReference type="RefSeq" id="WP_275421068.1">
    <property type="nucleotide sequence ID" value="NZ_CP106877.1"/>
</dbReference>
<keyword evidence="2" id="KW-0378">Hydrolase</keyword>
<evidence type="ECO:0000313" key="6">
    <source>
        <dbReference type="Proteomes" id="UP001164726"/>
    </source>
</evidence>
<dbReference type="PANTHER" id="PTHR39159:SF1">
    <property type="entry name" value="UPF0374 PROTEIN YGAC"/>
    <property type="match status" value="1"/>
</dbReference>
<organism evidence="5 6">
    <name type="scientific">Fervidibacillus halotolerans</name>
    <dbReference type="NCBI Taxonomy" id="2980027"/>
    <lineage>
        <taxon>Bacteria</taxon>
        <taxon>Bacillati</taxon>
        <taxon>Bacillota</taxon>
        <taxon>Bacilli</taxon>
        <taxon>Bacillales</taxon>
        <taxon>Bacillaceae</taxon>
        <taxon>Fervidibacillus</taxon>
    </lineage>
</organism>
<dbReference type="AlphaFoldDB" id="A0A9E8M0H8"/>
<dbReference type="SUPFAM" id="SSF159234">
    <property type="entry name" value="FomD-like"/>
    <property type="match status" value="1"/>
</dbReference>
<dbReference type="NCBIfam" id="NF010183">
    <property type="entry name" value="PRK13662.1"/>
    <property type="match status" value="1"/>
</dbReference>
<dbReference type="InterPro" id="IPR007295">
    <property type="entry name" value="DUF402"/>
</dbReference>
<dbReference type="EMBL" id="CP106877">
    <property type="protein sequence ID" value="WAA12936.1"/>
    <property type="molecule type" value="Genomic_DNA"/>
</dbReference>
<proteinExistence type="predicted"/>
<dbReference type="GO" id="GO:0046872">
    <property type="term" value="F:metal ion binding"/>
    <property type="evidence" value="ECO:0007669"/>
    <property type="project" value="UniProtKB-KW"/>
</dbReference>
<accession>A0A9E8M0H8</accession>
<name>A0A9E8M0H8_9BACI</name>
<gene>
    <name evidence="5" type="ORF">OE105_01970</name>
</gene>
<evidence type="ECO:0000256" key="3">
    <source>
        <dbReference type="ARBA" id="ARBA00022842"/>
    </source>
</evidence>
<protein>
    <submittedName>
        <fullName evidence="5">DUF402 domain-containing protein</fullName>
    </submittedName>
</protein>
<dbReference type="KEGG" id="fhl:OE105_01970"/>
<evidence type="ECO:0000259" key="4">
    <source>
        <dbReference type="Pfam" id="PF04167"/>
    </source>
</evidence>
<keyword evidence="1" id="KW-0479">Metal-binding</keyword>
<evidence type="ECO:0000256" key="1">
    <source>
        <dbReference type="ARBA" id="ARBA00022723"/>
    </source>
</evidence>
<dbReference type="GO" id="GO:0016787">
    <property type="term" value="F:hydrolase activity"/>
    <property type="evidence" value="ECO:0007669"/>
    <property type="project" value="UniProtKB-KW"/>
</dbReference>
<reference evidence="5" key="1">
    <citation type="submission" date="2022-09" db="EMBL/GenBank/DDBJ databases">
        <title>Complete Genomes of Fervidibacillus albus and Fervidibacillus halotolerans isolated from tidal flat sediments.</title>
        <authorList>
            <person name="Kwon K.K."/>
            <person name="Yang S.-H."/>
            <person name="Park M.J."/>
            <person name="Oh H.-M."/>
        </authorList>
    </citation>
    <scope>NUCLEOTIDE SEQUENCE</scope>
    <source>
        <strain evidence="5">MEBiC13594</strain>
    </source>
</reference>
<evidence type="ECO:0000313" key="5">
    <source>
        <dbReference type="EMBL" id="WAA12936.1"/>
    </source>
</evidence>
<dbReference type="Pfam" id="PF04167">
    <property type="entry name" value="DUF402"/>
    <property type="match status" value="1"/>
</dbReference>
<dbReference type="Proteomes" id="UP001164726">
    <property type="component" value="Chromosome"/>
</dbReference>
<sequence>MHIPTVGETIQIHSYKHNGRIHRIWSETTVLKGTKTLLIGANNRTTVTESDGRTWVTREPAICYFHSRYWFNIIGMLRNDGIYYYCNLSSPYVIDGLALKYIDYDLDIKVFPDLSYIILDEDEYDEHRKAMGYPDVINQILRLHMDKLINMIRQKKGPFEPGFIETWYEKYLMLKRDLRK</sequence>
<dbReference type="PANTHER" id="PTHR39159">
    <property type="match status" value="1"/>
</dbReference>
<keyword evidence="6" id="KW-1185">Reference proteome</keyword>
<evidence type="ECO:0000256" key="2">
    <source>
        <dbReference type="ARBA" id="ARBA00022801"/>
    </source>
</evidence>
<dbReference type="Gene3D" id="2.40.380.10">
    <property type="entry name" value="FomD-like"/>
    <property type="match status" value="1"/>
</dbReference>
<dbReference type="InterPro" id="IPR016882">
    <property type="entry name" value="SA1684"/>
</dbReference>
<dbReference type="InterPro" id="IPR050212">
    <property type="entry name" value="Ntdp-like"/>
</dbReference>
<keyword evidence="3" id="KW-0460">Magnesium</keyword>
<dbReference type="InterPro" id="IPR035930">
    <property type="entry name" value="FomD-like_sf"/>
</dbReference>
<feature type="domain" description="DUF402" evidence="4">
    <location>
        <begin position="18"/>
        <end position="156"/>
    </location>
</feature>
<dbReference type="PIRSF" id="PIRSF028345">
    <property type="entry name" value="UCP028345"/>
    <property type="match status" value="1"/>
</dbReference>